<keyword evidence="2" id="KW-0808">Transferase</keyword>
<dbReference type="InterPro" id="IPR038063">
    <property type="entry name" value="Transpep_catalytic_dom"/>
</dbReference>
<feature type="domain" description="L,D-TPase catalytic" evidence="9">
    <location>
        <begin position="141"/>
        <end position="268"/>
    </location>
</feature>
<keyword evidence="5" id="KW-0012">Acyltransferase</keyword>
<dbReference type="PANTHER" id="PTHR30582">
    <property type="entry name" value="L,D-TRANSPEPTIDASE"/>
    <property type="match status" value="1"/>
</dbReference>
<dbReference type="Gene3D" id="2.40.440.10">
    <property type="entry name" value="L,D-transpeptidase catalytic domain-like"/>
    <property type="match status" value="1"/>
</dbReference>
<protein>
    <submittedName>
        <fullName evidence="10">L,D-transpeptidase LppS</fullName>
    </submittedName>
</protein>
<dbReference type="GO" id="GO:0071555">
    <property type="term" value="P:cell wall organization"/>
    <property type="evidence" value="ECO:0007669"/>
    <property type="project" value="UniProtKB-UniRule"/>
</dbReference>
<evidence type="ECO:0000256" key="7">
    <source>
        <dbReference type="PROSITE-ProRule" id="PRU01373"/>
    </source>
</evidence>
<dbReference type="GO" id="GO:0018104">
    <property type="term" value="P:peptidoglycan-protein cross-linking"/>
    <property type="evidence" value="ECO:0007669"/>
    <property type="project" value="TreeGrafter"/>
</dbReference>
<dbReference type="Pfam" id="PF17964">
    <property type="entry name" value="Big_10"/>
    <property type="match status" value="1"/>
</dbReference>
<name>A0A653EPT2_9MYCO</name>
<dbReference type="EMBL" id="LR589093">
    <property type="protein sequence ID" value="VTO99438.1"/>
    <property type="molecule type" value="Genomic_DNA"/>
</dbReference>
<evidence type="ECO:0000256" key="6">
    <source>
        <dbReference type="ARBA" id="ARBA00023316"/>
    </source>
</evidence>
<evidence type="ECO:0000256" key="5">
    <source>
        <dbReference type="ARBA" id="ARBA00023315"/>
    </source>
</evidence>
<dbReference type="PANTHER" id="PTHR30582:SF2">
    <property type="entry name" value="L,D-TRANSPEPTIDASE YCIB-RELATED"/>
    <property type="match status" value="1"/>
</dbReference>
<dbReference type="GO" id="GO:0005576">
    <property type="term" value="C:extracellular region"/>
    <property type="evidence" value="ECO:0007669"/>
    <property type="project" value="TreeGrafter"/>
</dbReference>
<dbReference type="GO" id="GO:0071972">
    <property type="term" value="F:peptidoglycan L,D-transpeptidase activity"/>
    <property type="evidence" value="ECO:0007669"/>
    <property type="project" value="TreeGrafter"/>
</dbReference>
<dbReference type="GO" id="GO:0008360">
    <property type="term" value="P:regulation of cell shape"/>
    <property type="evidence" value="ECO:0007669"/>
    <property type="project" value="UniProtKB-UniRule"/>
</dbReference>
<dbReference type="GO" id="GO:0016746">
    <property type="term" value="F:acyltransferase activity"/>
    <property type="evidence" value="ECO:0007669"/>
    <property type="project" value="UniProtKB-KW"/>
</dbReference>
<evidence type="ECO:0000259" key="9">
    <source>
        <dbReference type="PROSITE" id="PS52029"/>
    </source>
</evidence>
<dbReference type="Pfam" id="PF03734">
    <property type="entry name" value="YkuD"/>
    <property type="match status" value="1"/>
</dbReference>
<dbReference type="RefSeq" id="WP_085253465.1">
    <property type="nucleotide sequence ID" value="NZ_CAJMWI010000001.1"/>
</dbReference>
<dbReference type="Gene3D" id="2.60.40.3710">
    <property type="match status" value="1"/>
</dbReference>
<sequence>MRAAVRSVLVMIGIAATVVAEPAGVRLVALSPSHNDIAIASVLPTRGEVVGVAHPVVVTLSTRVADRHRAERAIEVKSAPAMTGKFQWLDDNVVQWIPDRFWPAHRTVALSVGRLRTDFKTGPAVIGVADIANHTFTVSVDGVEAESPPSLPAPHHRPHFGEAGVMPATMGKPEFATPVGAYRVISKDRSVTMDSSSVGIPIDDPEGYRLTVDYAVRITSRGLYVHSAPWAVRSMGVENVSHGCISLSPADAEWYFNTVNIGDPVIVQEGVAREEKSADPHPASKVGESPAV</sequence>
<gene>
    <name evidence="10" type="primary">lppS_1</name>
    <name evidence="10" type="ORF">BIN_B_03029</name>
</gene>
<feature type="region of interest" description="Disordered" evidence="8">
    <location>
        <begin position="272"/>
        <end position="292"/>
    </location>
</feature>
<evidence type="ECO:0000256" key="3">
    <source>
        <dbReference type="ARBA" id="ARBA00022960"/>
    </source>
</evidence>
<keyword evidence="3 7" id="KW-0133">Cell shape</keyword>
<keyword evidence="6 7" id="KW-0961">Cell wall biogenesis/degradation</keyword>
<evidence type="ECO:0000256" key="1">
    <source>
        <dbReference type="ARBA" id="ARBA00004752"/>
    </source>
</evidence>
<dbReference type="InterPro" id="IPR050979">
    <property type="entry name" value="LD-transpeptidase"/>
</dbReference>
<feature type="active site" description="Nucleophile" evidence="7">
    <location>
        <position position="244"/>
    </location>
</feature>
<proteinExistence type="predicted"/>
<organism evidence="10">
    <name type="scientific">Mycobacterium riyadhense</name>
    <dbReference type="NCBI Taxonomy" id="486698"/>
    <lineage>
        <taxon>Bacteria</taxon>
        <taxon>Bacillati</taxon>
        <taxon>Actinomycetota</taxon>
        <taxon>Actinomycetes</taxon>
        <taxon>Mycobacteriales</taxon>
        <taxon>Mycobacteriaceae</taxon>
        <taxon>Mycobacterium</taxon>
    </lineage>
</organism>
<dbReference type="InterPro" id="IPR041280">
    <property type="entry name" value="Big_10"/>
</dbReference>
<dbReference type="PROSITE" id="PS52029">
    <property type="entry name" value="LD_TPASE"/>
    <property type="match status" value="1"/>
</dbReference>
<comment type="pathway">
    <text evidence="1 7">Cell wall biogenesis; peptidoglycan biosynthesis.</text>
</comment>
<dbReference type="CDD" id="cd16913">
    <property type="entry name" value="YkuD_like"/>
    <property type="match status" value="1"/>
</dbReference>
<dbReference type="GeneID" id="93495636"/>
<evidence type="ECO:0000256" key="8">
    <source>
        <dbReference type="SAM" id="MobiDB-lite"/>
    </source>
</evidence>
<dbReference type="OrthoDB" id="5242354at2"/>
<dbReference type="SUPFAM" id="SSF141523">
    <property type="entry name" value="L,D-transpeptidase catalytic domain-like"/>
    <property type="match status" value="1"/>
</dbReference>
<evidence type="ECO:0000256" key="2">
    <source>
        <dbReference type="ARBA" id="ARBA00022679"/>
    </source>
</evidence>
<feature type="active site" description="Proton donor/acceptor" evidence="7">
    <location>
        <position position="226"/>
    </location>
</feature>
<evidence type="ECO:0000313" key="10">
    <source>
        <dbReference type="EMBL" id="VTO99438.1"/>
    </source>
</evidence>
<dbReference type="InterPro" id="IPR005490">
    <property type="entry name" value="LD_TPept_cat_dom"/>
</dbReference>
<dbReference type="UniPathway" id="UPA00219"/>
<accession>A0A653EPT2</accession>
<evidence type="ECO:0000256" key="4">
    <source>
        <dbReference type="ARBA" id="ARBA00022984"/>
    </source>
</evidence>
<keyword evidence="4 7" id="KW-0573">Peptidoglycan synthesis</keyword>
<dbReference type="AlphaFoldDB" id="A0A653EPT2"/>
<reference evidence="10" key="1">
    <citation type="submission" date="2019-05" db="EMBL/GenBank/DDBJ databases">
        <authorList>
            <person name="Naeem R."/>
            <person name="Antony C."/>
            <person name="Guan Q."/>
        </authorList>
    </citation>
    <scope>NUCLEOTIDE SEQUENCE</scope>
    <source>
        <strain evidence="10">2</strain>
    </source>
</reference>